<evidence type="ECO:0000256" key="5">
    <source>
        <dbReference type="ARBA" id="ARBA00022692"/>
    </source>
</evidence>
<feature type="domain" description="POTRA" evidence="11">
    <location>
        <begin position="97"/>
        <end position="165"/>
    </location>
</feature>
<evidence type="ECO:0000313" key="13">
    <source>
        <dbReference type="Proteomes" id="UP000323142"/>
    </source>
</evidence>
<proteinExistence type="inferred from homology"/>
<dbReference type="OrthoDB" id="9783091at2"/>
<comment type="subcellular location">
    <subcellularLocation>
        <location evidence="9">Cell inner membrane</location>
        <topology evidence="9">Single-pass type II membrane protein</topology>
    </subcellularLocation>
    <subcellularLocation>
        <location evidence="1">Membrane</location>
    </subcellularLocation>
    <text evidence="9">Localizes to the division septum.</text>
</comment>
<evidence type="ECO:0000256" key="4">
    <source>
        <dbReference type="ARBA" id="ARBA00022618"/>
    </source>
</evidence>
<accession>A0A5B2VXQ8</accession>
<dbReference type="Gene3D" id="3.40.50.11690">
    <property type="entry name" value="Cell division protein FtsQ/DivIB"/>
    <property type="match status" value="1"/>
</dbReference>
<keyword evidence="3 9" id="KW-0997">Cell inner membrane</keyword>
<sequence>MDGGGRFPRSLTPGFPGGEGGRAPASGGAARGSRWRRRGPSVAAPRGQRIPRHAGSVLAVAFFATVVGFGLQAGGHLDEIQARQGAPHHAIARALGFGIDHVTVSGIAQLDAGDVLTTGGIGPRTSLPFLDAGDVRARLEGIPLVKSAAVRKLYPGELIVTLEERQAHALWQRNGEIVVVAADGTVIDRLRDDRFAGLPLVVGEGANARTAEYLALVEAAGPLKSHIRAGTLVAGRRWTLKVDGVDVRLPEQGADAALARLVRLEREQKILDRDIIAIDLRMPDRVVVRLTEDAAAARAEAVKKKPTRGKGVET</sequence>
<dbReference type="AlphaFoldDB" id="A0A5B2VXQ8"/>
<dbReference type="HAMAP" id="MF_00911">
    <property type="entry name" value="FtsQ_subfam"/>
    <property type="match status" value="1"/>
</dbReference>
<dbReference type="PANTHER" id="PTHR35851:SF1">
    <property type="entry name" value="CELL DIVISION PROTEIN FTSQ"/>
    <property type="match status" value="1"/>
</dbReference>
<comment type="caution">
    <text evidence="12">The sequence shown here is derived from an EMBL/GenBank/DDBJ whole genome shotgun (WGS) entry which is preliminary data.</text>
</comment>
<dbReference type="GO" id="GO:0032153">
    <property type="term" value="C:cell division site"/>
    <property type="evidence" value="ECO:0007669"/>
    <property type="project" value="UniProtKB-UniRule"/>
</dbReference>
<keyword evidence="6 9" id="KW-1133">Transmembrane helix</keyword>
<evidence type="ECO:0000313" key="12">
    <source>
        <dbReference type="EMBL" id="KAA2244141.1"/>
    </source>
</evidence>
<dbReference type="PROSITE" id="PS51779">
    <property type="entry name" value="POTRA"/>
    <property type="match status" value="1"/>
</dbReference>
<dbReference type="RefSeq" id="WP_149815200.1">
    <property type="nucleotide sequence ID" value="NZ_VUOA01000004.1"/>
</dbReference>
<gene>
    <name evidence="9" type="primary">ftsQ</name>
    <name evidence="12" type="ORF">F0L46_01165</name>
</gene>
<dbReference type="Gene3D" id="3.10.20.310">
    <property type="entry name" value="membrane protein fhac"/>
    <property type="match status" value="1"/>
</dbReference>
<evidence type="ECO:0000256" key="2">
    <source>
        <dbReference type="ARBA" id="ARBA00022475"/>
    </source>
</evidence>
<dbReference type="InterPro" id="IPR013685">
    <property type="entry name" value="POTRA_FtsQ_type"/>
</dbReference>
<dbReference type="Pfam" id="PF08478">
    <property type="entry name" value="POTRA_1"/>
    <property type="match status" value="1"/>
</dbReference>
<keyword evidence="8 9" id="KW-0131">Cell cycle</keyword>
<keyword evidence="2 9" id="KW-1003">Cell membrane</keyword>
<keyword evidence="13" id="KW-1185">Reference proteome</keyword>
<evidence type="ECO:0000256" key="7">
    <source>
        <dbReference type="ARBA" id="ARBA00023136"/>
    </source>
</evidence>
<dbReference type="InterPro" id="IPR045335">
    <property type="entry name" value="FtsQ_C_sf"/>
</dbReference>
<dbReference type="EMBL" id="VUOA01000004">
    <property type="protein sequence ID" value="KAA2244141.1"/>
    <property type="molecule type" value="Genomic_DNA"/>
</dbReference>
<evidence type="ECO:0000256" key="6">
    <source>
        <dbReference type="ARBA" id="ARBA00022989"/>
    </source>
</evidence>
<dbReference type="InterPro" id="IPR026579">
    <property type="entry name" value="FtsQ"/>
</dbReference>
<comment type="similarity">
    <text evidence="9">Belongs to the FtsQ/DivIB family. FtsQ subfamily.</text>
</comment>
<dbReference type="GO" id="GO:0005886">
    <property type="term" value="C:plasma membrane"/>
    <property type="evidence" value="ECO:0007669"/>
    <property type="project" value="UniProtKB-SubCell"/>
</dbReference>
<evidence type="ECO:0000256" key="3">
    <source>
        <dbReference type="ARBA" id="ARBA00022519"/>
    </source>
</evidence>
<comment type="function">
    <text evidence="9">Essential cell division protein.</text>
</comment>
<evidence type="ECO:0000256" key="8">
    <source>
        <dbReference type="ARBA" id="ARBA00023306"/>
    </source>
</evidence>
<protein>
    <recommendedName>
        <fullName evidence="9">Cell division protein FtsQ</fullName>
    </recommendedName>
</protein>
<evidence type="ECO:0000256" key="9">
    <source>
        <dbReference type="HAMAP-Rule" id="MF_00911"/>
    </source>
</evidence>
<dbReference type="PANTHER" id="PTHR35851">
    <property type="entry name" value="CELL DIVISION PROTEIN FTSQ"/>
    <property type="match status" value="1"/>
</dbReference>
<keyword evidence="5 9" id="KW-0812">Transmembrane</keyword>
<dbReference type="Proteomes" id="UP000323142">
    <property type="component" value="Unassembled WGS sequence"/>
</dbReference>
<keyword evidence="7 9" id="KW-0472">Membrane</keyword>
<dbReference type="Pfam" id="PF03799">
    <property type="entry name" value="FtsQ_DivIB_C"/>
    <property type="match status" value="1"/>
</dbReference>
<dbReference type="InterPro" id="IPR034746">
    <property type="entry name" value="POTRA"/>
</dbReference>
<reference evidence="12 13" key="1">
    <citation type="submission" date="2019-09" db="EMBL/GenBank/DDBJ databases">
        <title>Salinarimonas rosea gen. nov., sp. nov., a new member of the a-2 subgroup of the Proteobacteria.</title>
        <authorList>
            <person name="Liu J."/>
        </authorList>
    </citation>
    <scope>NUCLEOTIDE SEQUENCE [LARGE SCALE GENOMIC DNA]</scope>
    <source>
        <strain evidence="12 13">BN140002</strain>
    </source>
</reference>
<dbReference type="GO" id="GO:0043093">
    <property type="term" value="P:FtsZ-dependent cytokinesis"/>
    <property type="evidence" value="ECO:0007669"/>
    <property type="project" value="UniProtKB-UniRule"/>
</dbReference>
<name>A0A5B2VXQ8_9HYPH</name>
<evidence type="ECO:0000256" key="1">
    <source>
        <dbReference type="ARBA" id="ARBA00004370"/>
    </source>
</evidence>
<reference evidence="12 13" key="2">
    <citation type="submission" date="2019-09" db="EMBL/GenBank/DDBJ databases">
        <authorList>
            <person name="Jin C."/>
        </authorList>
    </citation>
    <scope>NUCLEOTIDE SEQUENCE [LARGE SCALE GENOMIC DNA]</scope>
    <source>
        <strain evidence="12 13">BN140002</strain>
    </source>
</reference>
<dbReference type="GO" id="GO:0090529">
    <property type="term" value="P:cell septum assembly"/>
    <property type="evidence" value="ECO:0007669"/>
    <property type="project" value="InterPro"/>
</dbReference>
<dbReference type="InterPro" id="IPR005548">
    <property type="entry name" value="Cell_div_FtsQ/DivIB_C"/>
</dbReference>
<evidence type="ECO:0000259" key="11">
    <source>
        <dbReference type="PROSITE" id="PS51779"/>
    </source>
</evidence>
<keyword evidence="4 9" id="KW-0132">Cell division</keyword>
<evidence type="ECO:0000256" key="10">
    <source>
        <dbReference type="SAM" id="MobiDB-lite"/>
    </source>
</evidence>
<feature type="compositionally biased region" description="Low complexity" evidence="10">
    <location>
        <begin position="22"/>
        <end position="32"/>
    </location>
</feature>
<organism evidence="12 13">
    <name type="scientific">Salinarimonas soli</name>
    <dbReference type="NCBI Taxonomy" id="1638099"/>
    <lineage>
        <taxon>Bacteria</taxon>
        <taxon>Pseudomonadati</taxon>
        <taxon>Pseudomonadota</taxon>
        <taxon>Alphaproteobacteria</taxon>
        <taxon>Hyphomicrobiales</taxon>
        <taxon>Salinarimonadaceae</taxon>
        <taxon>Salinarimonas</taxon>
    </lineage>
</organism>
<feature type="region of interest" description="Disordered" evidence="10">
    <location>
        <begin position="1"/>
        <end position="48"/>
    </location>
</feature>